<name>A0A484ASJ6_DRONA</name>
<evidence type="ECO:0000313" key="2">
    <source>
        <dbReference type="Proteomes" id="UP000295192"/>
    </source>
</evidence>
<reference evidence="1 2" key="1">
    <citation type="journal article" date="2019" name="J. Hered.">
        <title>An Improved Genome Assembly for Drosophila navojoa, the Basal Species in the mojavensis Cluster.</title>
        <authorList>
            <person name="Vanderlinde T."/>
            <person name="Dupim E.G."/>
            <person name="Nazario-Yepiz N.O."/>
            <person name="Carvalho A.B."/>
        </authorList>
    </citation>
    <scope>NUCLEOTIDE SEQUENCE [LARGE SCALE GENOMIC DNA]</scope>
    <source>
        <strain evidence="1">Navoj_Jal97</strain>
        <tissue evidence="1">Whole organism</tissue>
    </source>
</reference>
<dbReference type="AlphaFoldDB" id="A0A484ASJ6"/>
<protein>
    <submittedName>
        <fullName evidence="1">Uncharacterized protein</fullName>
    </submittedName>
</protein>
<proteinExistence type="predicted"/>
<dbReference type="EMBL" id="LSRL02003068">
    <property type="protein sequence ID" value="TDG38525.1"/>
    <property type="molecule type" value="Genomic_DNA"/>
</dbReference>
<keyword evidence="2" id="KW-1185">Reference proteome</keyword>
<accession>A0A484ASJ6</accession>
<gene>
    <name evidence="1" type="ORF">AWZ03_015053</name>
</gene>
<feature type="non-terminal residue" evidence="1">
    <location>
        <position position="47"/>
    </location>
</feature>
<comment type="caution">
    <text evidence="1">The sequence shown here is derived from an EMBL/GenBank/DDBJ whole genome shotgun (WGS) entry which is preliminary data.</text>
</comment>
<evidence type="ECO:0000313" key="1">
    <source>
        <dbReference type="EMBL" id="TDG38525.1"/>
    </source>
</evidence>
<organism evidence="1 2">
    <name type="scientific">Drosophila navojoa</name>
    <name type="common">Fruit fly</name>
    <dbReference type="NCBI Taxonomy" id="7232"/>
    <lineage>
        <taxon>Eukaryota</taxon>
        <taxon>Metazoa</taxon>
        <taxon>Ecdysozoa</taxon>
        <taxon>Arthropoda</taxon>
        <taxon>Hexapoda</taxon>
        <taxon>Insecta</taxon>
        <taxon>Pterygota</taxon>
        <taxon>Neoptera</taxon>
        <taxon>Endopterygota</taxon>
        <taxon>Diptera</taxon>
        <taxon>Brachycera</taxon>
        <taxon>Muscomorpha</taxon>
        <taxon>Ephydroidea</taxon>
        <taxon>Drosophilidae</taxon>
        <taxon>Drosophila</taxon>
    </lineage>
</organism>
<dbReference type="Proteomes" id="UP000295192">
    <property type="component" value="Unassembled WGS sequence"/>
</dbReference>
<sequence length="47" mass="5033">MAAKVKADVLVWRPSPVTLARLSSKRKFPLIGLSASQSPSPSPWPSS</sequence>